<dbReference type="EMBL" id="CZKB01000005">
    <property type="protein sequence ID" value="CUR57862.1"/>
    <property type="molecule type" value="Genomic_DNA"/>
</dbReference>
<evidence type="ECO:0000313" key="2">
    <source>
        <dbReference type="EMBL" id="CUR57862.1"/>
    </source>
</evidence>
<organism evidence="2">
    <name type="scientific">metagenome</name>
    <dbReference type="NCBI Taxonomy" id="256318"/>
    <lineage>
        <taxon>unclassified sequences</taxon>
        <taxon>metagenomes</taxon>
    </lineage>
</organism>
<accession>A0A2P2CAE5</accession>
<name>A0A2P2CAE5_9ZZZZ</name>
<evidence type="ECO:0000256" key="1">
    <source>
        <dbReference type="SAM" id="MobiDB-lite"/>
    </source>
</evidence>
<proteinExistence type="predicted"/>
<protein>
    <submittedName>
        <fullName evidence="2">Uncharacterized protein</fullName>
    </submittedName>
</protein>
<dbReference type="AlphaFoldDB" id="A0A2P2CAE5"/>
<feature type="region of interest" description="Disordered" evidence="1">
    <location>
        <begin position="435"/>
        <end position="454"/>
    </location>
</feature>
<reference evidence="2" key="1">
    <citation type="submission" date="2015-08" db="EMBL/GenBank/DDBJ databases">
        <authorList>
            <person name="Babu N.S."/>
            <person name="Beckwith C.J."/>
            <person name="Beseler K.G."/>
            <person name="Brison A."/>
            <person name="Carone J.V."/>
            <person name="Caskin T.P."/>
            <person name="Diamond M."/>
            <person name="Durham M.E."/>
            <person name="Foxe J.M."/>
            <person name="Go M."/>
            <person name="Henderson B.A."/>
            <person name="Jones I.B."/>
            <person name="McGettigan J.A."/>
            <person name="Micheletti S.J."/>
            <person name="Nasrallah M.E."/>
            <person name="Ortiz D."/>
            <person name="Piller C.R."/>
            <person name="Privatt S.R."/>
            <person name="Schneider S.L."/>
            <person name="Sharp S."/>
            <person name="Smith T.C."/>
            <person name="Stanton J.D."/>
            <person name="Ullery H.E."/>
            <person name="Wilson R.J."/>
            <person name="Serrano M.G."/>
            <person name="Buck G."/>
            <person name="Lee V."/>
            <person name="Wang Y."/>
            <person name="Carvalho R."/>
            <person name="Voegtly L."/>
            <person name="Shi R."/>
            <person name="Duckworth R."/>
            <person name="Johnson A."/>
            <person name="Loviza R."/>
            <person name="Walstead R."/>
            <person name="Shah Z."/>
            <person name="Kiflezghi M."/>
            <person name="Wade K."/>
            <person name="Ball S.L."/>
            <person name="Bradley K.W."/>
            <person name="Asai D.J."/>
            <person name="Bowman C.A."/>
            <person name="Russell D.A."/>
            <person name="Pope W.H."/>
            <person name="Jacobs-Sera D."/>
            <person name="Hendrix R.W."/>
            <person name="Hatfull G.F."/>
        </authorList>
    </citation>
    <scope>NUCLEOTIDE SEQUENCE</scope>
</reference>
<feature type="compositionally biased region" description="Basic and acidic residues" evidence="1">
    <location>
        <begin position="80"/>
        <end position="95"/>
    </location>
</feature>
<gene>
    <name evidence="2" type="ORF">NOCA1130261</name>
</gene>
<sequence>MPGERRDVGLLGGLAAQRVPLVVQPDHGSAEVDVEGLRRGAADVEPAQHRRLEDAQRVGRGGHAAGRGRHLLDAGEPDEGVDHAGRGAPVEDRGDQLGADGVGRPGRHVVAAGRLEVHRLEGPAHRPVDLPHQLAVGVGREVGGALVAAGRAGVGQRRGGVVVRRGGDGVAAALAAVGPVGEARDRVGGGARAGVALLVVLVGDRVGQVRRLLGGRILARGDLLRAVLGQHGLDLVAARDRQEDLVAVGAGGVHLRLGDLLHLHAQLAQRLLQRCLEVLGPARVALPRVGHGGERAPDVLGPLRGDTGRHLAEAVEVVPRVQVAHRDAAAPQLLGDEVRGDELAQVAQVDRAAGGGAGRDGDRVALTGVAYGVVRRARHPVDRIALSLLSTSCHARKANGARGARRAWARRRTPAGEGPWSAVRWGSVGVVPRGDSDAVLPKEPTASHTPARDWSPQYGVAARCHTSRECRWH</sequence>
<feature type="region of interest" description="Disordered" evidence="1">
    <location>
        <begin position="56"/>
        <end position="104"/>
    </location>
</feature>